<reference evidence="3 4" key="1">
    <citation type="journal article" date="2020" name="Mol. Biol. Evol.">
        <title>Distinct Expression and Methylation Patterns for Genes with Different Fates following a Single Whole-Genome Duplication in Flowering Plants.</title>
        <authorList>
            <person name="Shi T."/>
            <person name="Rahmani R.S."/>
            <person name="Gugger P.F."/>
            <person name="Wang M."/>
            <person name="Li H."/>
            <person name="Zhang Y."/>
            <person name="Li Z."/>
            <person name="Wang Q."/>
            <person name="Van de Peer Y."/>
            <person name="Marchal K."/>
            <person name="Chen J."/>
        </authorList>
    </citation>
    <scope>NUCLEOTIDE SEQUENCE [LARGE SCALE GENOMIC DNA]</scope>
    <source>
        <tissue evidence="3">Leaf</tissue>
    </source>
</reference>
<comment type="caution">
    <text evidence="3">The sequence shown here is derived from an EMBL/GenBank/DDBJ whole genome shotgun (WGS) entry which is preliminary data.</text>
</comment>
<feature type="repeat" description="ARM" evidence="2">
    <location>
        <begin position="1"/>
        <end position="41"/>
    </location>
</feature>
<accession>A0A822XEN1</accession>
<evidence type="ECO:0008006" key="5">
    <source>
        <dbReference type="Google" id="ProtNLM"/>
    </source>
</evidence>
<dbReference type="InterPro" id="IPR016024">
    <property type="entry name" value="ARM-type_fold"/>
</dbReference>
<protein>
    <recommendedName>
        <fullName evidence="5">U-box domain-containing protein 4-like</fullName>
    </recommendedName>
</protein>
<dbReference type="Proteomes" id="UP000607653">
    <property type="component" value="Unassembled WGS sequence"/>
</dbReference>
<dbReference type="InterPro" id="IPR000225">
    <property type="entry name" value="Armadillo"/>
</dbReference>
<dbReference type="InterPro" id="IPR011989">
    <property type="entry name" value="ARM-like"/>
</dbReference>
<dbReference type="PANTHER" id="PTHR23315:SF129">
    <property type="entry name" value="ARM REPEAT SUPERFAMILY PROTEIN"/>
    <property type="match status" value="1"/>
</dbReference>
<dbReference type="PROSITE" id="PS50176">
    <property type="entry name" value="ARM_REPEAT"/>
    <property type="match status" value="1"/>
</dbReference>
<name>A0A822XEN1_NELNU</name>
<proteinExistence type="predicted"/>
<evidence type="ECO:0000313" key="4">
    <source>
        <dbReference type="Proteomes" id="UP000607653"/>
    </source>
</evidence>
<evidence type="ECO:0000256" key="1">
    <source>
        <dbReference type="ARBA" id="ARBA00022786"/>
    </source>
</evidence>
<keyword evidence="1" id="KW-0833">Ubl conjugation pathway</keyword>
<dbReference type="Gene3D" id="1.25.10.10">
    <property type="entry name" value="Leucine-rich Repeat Variant"/>
    <property type="match status" value="1"/>
</dbReference>
<dbReference type="EMBL" id="DUZY01000001">
    <property type="protein sequence ID" value="DAD18103.1"/>
    <property type="molecule type" value="Genomic_DNA"/>
</dbReference>
<dbReference type="AlphaFoldDB" id="A0A822XEN1"/>
<dbReference type="PANTHER" id="PTHR23315">
    <property type="entry name" value="U BOX DOMAIN-CONTAINING"/>
    <property type="match status" value="1"/>
</dbReference>
<evidence type="ECO:0000313" key="3">
    <source>
        <dbReference type="EMBL" id="DAD18103.1"/>
    </source>
</evidence>
<gene>
    <name evidence="3" type="ORF">HUJ06_019566</name>
</gene>
<sequence>MKPLVDLISEQGRDLTEKAMVVLSSLATIPEARIAIVEEGGVTVLVEAIEVRSVKGKEFVVLKLLQLCADSVRNRGLLVREVGISPLVALSQTGTA</sequence>
<organism evidence="3 4">
    <name type="scientific">Nelumbo nucifera</name>
    <name type="common">Sacred lotus</name>
    <dbReference type="NCBI Taxonomy" id="4432"/>
    <lineage>
        <taxon>Eukaryota</taxon>
        <taxon>Viridiplantae</taxon>
        <taxon>Streptophyta</taxon>
        <taxon>Embryophyta</taxon>
        <taxon>Tracheophyta</taxon>
        <taxon>Spermatophyta</taxon>
        <taxon>Magnoliopsida</taxon>
        <taxon>Proteales</taxon>
        <taxon>Nelumbonaceae</taxon>
        <taxon>Nelumbo</taxon>
    </lineage>
</organism>
<evidence type="ECO:0000256" key="2">
    <source>
        <dbReference type="PROSITE-ProRule" id="PRU00259"/>
    </source>
</evidence>
<dbReference type="SUPFAM" id="SSF48371">
    <property type="entry name" value="ARM repeat"/>
    <property type="match status" value="1"/>
</dbReference>
<keyword evidence="4" id="KW-1185">Reference proteome</keyword>